<dbReference type="Pfam" id="PF13316">
    <property type="entry name" value="DUF4087"/>
    <property type="match status" value="1"/>
</dbReference>
<evidence type="ECO:0000313" key="1">
    <source>
        <dbReference type="EMBL" id="SCZ72760.1"/>
    </source>
</evidence>
<sequence length="122" mass="13932">MNKLFFILSVFFVFDVGASELRCGWLVNPSPSNIWLLDSEGEWIISIQGSYSSEGLDKIKDFPTNQYIKTGINYGYGCSCLTVETNKKKMMITNILKSKNLTLLECKTDRKLQKMPNLHLIN</sequence>
<dbReference type="AlphaFoldDB" id="A0A1G5RG22"/>
<evidence type="ECO:0008006" key="3">
    <source>
        <dbReference type="Google" id="ProtNLM"/>
    </source>
</evidence>
<evidence type="ECO:0000313" key="2">
    <source>
        <dbReference type="Proteomes" id="UP000183223"/>
    </source>
</evidence>
<dbReference type="InterPro" id="IPR025145">
    <property type="entry name" value="DUF4087"/>
</dbReference>
<dbReference type="RefSeq" id="WP_049584250.1">
    <property type="nucleotide sequence ID" value="NZ_CAWQXX010000048.1"/>
</dbReference>
<proteinExistence type="predicted"/>
<dbReference type="STRING" id="29488.KS18_16765"/>
<organism evidence="1 2">
    <name type="scientific">Photorhabdus luminescens</name>
    <name type="common">Xenorhabdus luminescens</name>
    <dbReference type="NCBI Taxonomy" id="29488"/>
    <lineage>
        <taxon>Bacteria</taxon>
        <taxon>Pseudomonadati</taxon>
        <taxon>Pseudomonadota</taxon>
        <taxon>Gammaproteobacteria</taxon>
        <taxon>Enterobacterales</taxon>
        <taxon>Morganellaceae</taxon>
        <taxon>Photorhabdus</taxon>
    </lineage>
</organism>
<name>A0A1G5RG22_PHOLU</name>
<gene>
    <name evidence="1" type="ORF">SAMN02982990_04116</name>
</gene>
<dbReference type="Proteomes" id="UP000183223">
    <property type="component" value="Unassembled WGS sequence"/>
</dbReference>
<dbReference type="EMBL" id="FMWJ01000031">
    <property type="protein sequence ID" value="SCZ72760.1"/>
    <property type="molecule type" value="Genomic_DNA"/>
</dbReference>
<dbReference type="GeneID" id="45657135"/>
<protein>
    <recommendedName>
        <fullName evidence="3">DUF4087 domain-containing protein</fullName>
    </recommendedName>
</protein>
<keyword evidence="2" id="KW-1185">Reference proteome</keyword>
<accession>A0A1G5RG22</accession>
<reference evidence="2" key="1">
    <citation type="submission" date="2016-10" db="EMBL/GenBank/DDBJ databases">
        <authorList>
            <person name="Varghese N."/>
            <person name="Submissions S."/>
        </authorList>
    </citation>
    <scope>NUCLEOTIDE SEQUENCE [LARGE SCALE GENOMIC DNA]</scope>
    <source>
        <strain evidence="2">ATCC 29999</strain>
    </source>
</reference>